<comment type="caution">
    <text evidence="2">The sequence shown here is derived from an EMBL/GenBank/DDBJ whole genome shotgun (WGS) entry which is preliminary data.</text>
</comment>
<reference evidence="2 3" key="1">
    <citation type="journal article" date="2011" name="PLoS Pathog.">
        <title>Endophytic Life Strategies Decoded by Genome and Transcriptome Analyses of the Mutualistic Root Symbiont Piriformospora indica.</title>
        <authorList>
            <person name="Zuccaro A."/>
            <person name="Lahrmann U."/>
            <person name="Guldener U."/>
            <person name="Langen G."/>
            <person name="Pfiffi S."/>
            <person name="Biedenkopf D."/>
            <person name="Wong P."/>
            <person name="Samans B."/>
            <person name="Grimm C."/>
            <person name="Basiewicz M."/>
            <person name="Murat C."/>
            <person name="Martin F."/>
            <person name="Kogel K.H."/>
        </authorList>
    </citation>
    <scope>NUCLEOTIDE SEQUENCE [LARGE SCALE GENOMIC DNA]</scope>
    <source>
        <strain evidence="2 3">DSM 11827</strain>
    </source>
</reference>
<dbReference type="HOGENOM" id="CLU_814123_0_0_1"/>
<feature type="compositionally biased region" description="Polar residues" evidence="1">
    <location>
        <begin position="28"/>
        <end position="44"/>
    </location>
</feature>
<feature type="region of interest" description="Disordered" evidence="1">
    <location>
        <begin position="308"/>
        <end position="341"/>
    </location>
</feature>
<gene>
    <name evidence="2" type="ORF">PIIN_04866</name>
</gene>
<organism evidence="2 3">
    <name type="scientific">Serendipita indica (strain DSM 11827)</name>
    <name type="common">Root endophyte fungus</name>
    <name type="synonym">Piriformospora indica</name>
    <dbReference type="NCBI Taxonomy" id="1109443"/>
    <lineage>
        <taxon>Eukaryota</taxon>
        <taxon>Fungi</taxon>
        <taxon>Dikarya</taxon>
        <taxon>Basidiomycota</taxon>
        <taxon>Agaricomycotina</taxon>
        <taxon>Agaricomycetes</taxon>
        <taxon>Sebacinales</taxon>
        <taxon>Serendipitaceae</taxon>
        <taxon>Serendipita</taxon>
    </lineage>
</organism>
<dbReference type="OrthoDB" id="3269876at2759"/>
<accession>G4THY7</accession>
<feature type="compositionally biased region" description="Polar residues" evidence="1">
    <location>
        <begin position="311"/>
        <end position="333"/>
    </location>
</feature>
<dbReference type="EMBL" id="CAFZ01000100">
    <property type="protein sequence ID" value="CCA70930.1"/>
    <property type="molecule type" value="Genomic_DNA"/>
</dbReference>
<dbReference type="Proteomes" id="UP000007148">
    <property type="component" value="Unassembled WGS sequence"/>
</dbReference>
<feature type="region of interest" description="Disordered" evidence="1">
    <location>
        <begin position="23"/>
        <end position="44"/>
    </location>
</feature>
<dbReference type="InParanoid" id="G4THY7"/>
<protein>
    <submittedName>
        <fullName evidence="2">Uncharacterized protein</fullName>
    </submittedName>
</protein>
<name>G4THY7_SERID</name>
<dbReference type="AlphaFoldDB" id="G4THY7"/>
<evidence type="ECO:0000313" key="2">
    <source>
        <dbReference type="EMBL" id="CCA70930.1"/>
    </source>
</evidence>
<keyword evidence="3" id="KW-1185">Reference proteome</keyword>
<proteinExistence type="predicted"/>
<evidence type="ECO:0000313" key="3">
    <source>
        <dbReference type="Proteomes" id="UP000007148"/>
    </source>
</evidence>
<evidence type="ECO:0000256" key="1">
    <source>
        <dbReference type="SAM" id="MobiDB-lite"/>
    </source>
</evidence>
<sequence length="341" mass="37588">MKQRFISRSYTTPSTAQFALHDARHHAQSSTGRRNTVQYASSSSSTIIRPPELIYESSSNAATSTSVDTARDQRRGVRLGRLAKRAGMRVVHASQSSLAKINPLSSLKMRLFDMLTTKAALKASTNDDRAYVFVNPPRLMPQLPGPQRGYGPGEGEPGNLRASSSSFLHECTHQTSDKGRGSCHLGQRNDVEQPADHVPIFHGWAMYCGTHRPPKLVPRTHWDDAVAQHKARRAELAHNAAVAVAEAYETRLRHAVEEVIRECEEERMQSSVTIVQEHGAERLGFGARRRPSHLKIDTRPTVEYIHDADGRSTSALSTPADTIGSSGPPSRTVSAHFDTDE</sequence>